<keyword evidence="2" id="KW-0175">Coiled coil</keyword>
<comment type="subcellular location">
    <subcellularLocation>
        <location evidence="1">Cell envelope</location>
    </subcellularLocation>
</comment>
<keyword evidence="6" id="KW-1185">Reference proteome</keyword>
<dbReference type="SUPFAM" id="SSF111369">
    <property type="entry name" value="HlyD-like secretion proteins"/>
    <property type="match status" value="1"/>
</dbReference>
<dbReference type="EMBL" id="QYRP01000002">
    <property type="protein sequence ID" value="RJS45541.1"/>
    <property type="molecule type" value="Genomic_DNA"/>
</dbReference>
<sequence>MRFLKVPFATPRRRLILAAAAVLLAGCIWFLWPSDARTASTTVTAEATSSTIKDTVTGSGTLEAARSEDLSFASSGTVTAVNVKTGDRVKKGDVLARIDTASLQAALTSAQAQLDSAETTAANDGSETASRRAANTAAVASARAGVAEAQDALDAATLKAPFTAMVATVDIAVGDQVSASSGAPTGSAGSTGTTAAITVMTPRSFVVTADVSADDVARLTTTMQAEVTPAGATDPLYGTVTAVGKVAEVSDSGTATFPVTVTLTGKQDDLYAGTSVDVAITVSSRDDVLTVPTAAVTTEGDATYVQKVSDGSTTKTEVEIGETYGPTTEIVSGLAAGDTVSYTRETRMPGGGTGGVTFPGGGELPPGFEGGTFPGGGTFAGGSLGGAR</sequence>
<dbReference type="Gene3D" id="2.40.30.170">
    <property type="match status" value="1"/>
</dbReference>
<accession>A0A3A5H6F6</accession>
<dbReference type="InterPro" id="IPR058637">
    <property type="entry name" value="YknX-like_C"/>
</dbReference>
<dbReference type="Gene3D" id="1.10.287.470">
    <property type="entry name" value="Helix hairpin bin"/>
    <property type="match status" value="1"/>
</dbReference>
<organism evidence="5 6">
    <name type="scientific">Nocardioides cavernaquae</name>
    <dbReference type="NCBI Taxonomy" id="2321396"/>
    <lineage>
        <taxon>Bacteria</taxon>
        <taxon>Bacillati</taxon>
        <taxon>Actinomycetota</taxon>
        <taxon>Actinomycetes</taxon>
        <taxon>Propionibacteriales</taxon>
        <taxon>Nocardioidaceae</taxon>
        <taxon>Nocardioides</taxon>
    </lineage>
</organism>
<evidence type="ECO:0000256" key="2">
    <source>
        <dbReference type="ARBA" id="ARBA00023054"/>
    </source>
</evidence>
<reference evidence="6" key="1">
    <citation type="submission" date="2018-09" db="EMBL/GenBank/DDBJ databases">
        <authorList>
            <person name="Zhu H."/>
        </authorList>
    </citation>
    <scope>NUCLEOTIDE SEQUENCE [LARGE SCALE GENOMIC DNA]</scope>
    <source>
        <strain evidence="6">K1W22B-1</strain>
    </source>
</reference>
<dbReference type="PROSITE" id="PS51257">
    <property type="entry name" value="PROKAR_LIPOPROTEIN"/>
    <property type="match status" value="1"/>
</dbReference>
<dbReference type="GO" id="GO:0030313">
    <property type="term" value="C:cell envelope"/>
    <property type="evidence" value="ECO:0007669"/>
    <property type="project" value="UniProtKB-SubCell"/>
</dbReference>
<evidence type="ECO:0000313" key="5">
    <source>
        <dbReference type="EMBL" id="RJS45541.1"/>
    </source>
</evidence>
<dbReference type="Proteomes" id="UP000276542">
    <property type="component" value="Unassembled WGS sequence"/>
</dbReference>
<proteinExistence type="predicted"/>
<dbReference type="InterPro" id="IPR058647">
    <property type="entry name" value="BSH_CzcB-like"/>
</dbReference>
<feature type="domain" description="CzcB-like barrel-sandwich hybrid" evidence="3">
    <location>
        <begin position="75"/>
        <end position="180"/>
    </location>
</feature>
<evidence type="ECO:0000259" key="4">
    <source>
        <dbReference type="Pfam" id="PF25989"/>
    </source>
</evidence>
<dbReference type="Pfam" id="PF25973">
    <property type="entry name" value="BSH_CzcB"/>
    <property type="match status" value="1"/>
</dbReference>
<dbReference type="InterPro" id="IPR050465">
    <property type="entry name" value="UPF0194_transport"/>
</dbReference>
<evidence type="ECO:0000256" key="1">
    <source>
        <dbReference type="ARBA" id="ARBA00004196"/>
    </source>
</evidence>
<dbReference type="Pfam" id="PF25989">
    <property type="entry name" value="YknX_C"/>
    <property type="match status" value="1"/>
</dbReference>
<dbReference type="Gene3D" id="2.40.50.100">
    <property type="match status" value="1"/>
</dbReference>
<gene>
    <name evidence="5" type="ORF">D4739_04445</name>
</gene>
<dbReference type="OrthoDB" id="5141338at2"/>
<dbReference type="AlphaFoldDB" id="A0A3A5H6F6"/>
<dbReference type="PANTHER" id="PTHR32347">
    <property type="entry name" value="EFFLUX SYSTEM COMPONENT YKNX-RELATED"/>
    <property type="match status" value="1"/>
</dbReference>
<feature type="domain" description="YknX-like C-terminal permuted SH3-like" evidence="4">
    <location>
        <begin position="288"/>
        <end position="340"/>
    </location>
</feature>
<dbReference type="RefSeq" id="WP_120059441.1">
    <property type="nucleotide sequence ID" value="NZ_QYRP01000002.1"/>
</dbReference>
<name>A0A3A5H6F6_9ACTN</name>
<evidence type="ECO:0000259" key="3">
    <source>
        <dbReference type="Pfam" id="PF25973"/>
    </source>
</evidence>
<protein>
    <submittedName>
        <fullName evidence="5">Biotin/lipoyl-binding protein</fullName>
    </submittedName>
</protein>
<comment type="caution">
    <text evidence="5">The sequence shown here is derived from an EMBL/GenBank/DDBJ whole genome shotgun (WGS) entry which is preliminary data.</text>
</comment>
<evidence type="ECO:0000313" key="6">
    <source>
        <dbReference type="Proteomes" id="UP000276542"/>
    </source>
</evidence>
<dbReference type="Gene3D" id="2.40.420.20">
    <property type="match status" value="1"/>
</dbReference>